<dbReference type="PANTHER" id="PTHR42743">
    <property type="entry name" value="AMINO-ACID AMINOTRANSFERASE"/>
    <property type="match status" value="1"/>
</dbReference>
<dbReference type="Gene3D" id="3.20.10.10">
    <property type="entry name" value="D-amino Acid Aminotransferase, subunit A, domain 2"/>
    <property type="match status" value="1"/>
</dbReference>
<dbReference type="InterPro" id="IPR043131">
    <property type="entry name" value="BCAT-like_N"/>
</dbReference>
<comment type="similarity">
    <text evidence="2 4">Belongs to the class-IV pyridoxal-phosphate-dependent aminotransferase family.</text>
</comment>
<dbReference type="Proteomes" id="UP000466681">
    <property type="component" value="Chromosome"/>
</dbReference>
<evidence type="ECO:0000256" key="4">
    <source>
        <dbReference type="RuleBase" id="RU004106"/>
    </source>
</evidence>
<dbReference type="AlphaFoldDB" id="A0AAD1HFP2"/>
<keyword evidence="7" id="KW-1185">Reference proteome</keyword>
<dbReference type="InterPro" id="IPR050571">
    <property type="entry name" value="Class-IV_PLP-Dep_Aminotrnsfr"/>
</dbReference>
<evidence type="ECO:0000313" key="7">
    <source>
        <dbReference type="Proteomes" id="UP000466681"/>
    </source>
</evidence>
<dbReference type="InterPro" id="IPR018300">
    <property type="entry name" value="Aminotrans_IV_CS"/>
</dbReference>
<evidence type="ECO:0000256" key="2">
    <source>
        <dbReference type="ARBA" id="ARBA00009320"/>
    </source>
</evidence>
<dbReference type="GO" id="GO:0008483">
    <property type="term" value="F:transaminase activity"/>
    <property type="evidence" value="ECO:0007669"/>
    <property type="project" value="UniProtKB-KW"/>
</dbReference>
<dbReference type="Pfam" id="PF01063">
    <property type="entry name" value="Aminotran_4"/>
    <property type="match status" value="1"/>
</dbReference>
<name>A0AAD1HFP2_9MYCO</name>
<proteinExistence type="inferred from homology"/>
<dbReference type="InterPro" id="IPR036038">
    <property type="entry name" value="Aminotransferase-like"/>
</dbReference>
<dbReference type="KEGG" id="mmor:MMOR_48710"/>
<dbReference type="SUPFAM" id="SSF56752">
    <property type="entry name" value="D-aminoacid aminotransferase-like PLP-dependent enzymes"/>
    <property type="match status" value="1"/>
</dbReference>
<dbReference type="CDD" id="cd00449">
    <property type="entry name" value="PLPDE_IV"/>
    <property type="match status" value="1"/>
</dbReference>
<dbReference type="InterPro" id="IPR043132">
    <property type="entry name" value="BCAT-like_C"/>
</dbReference>
<evidence type="ECO:0000256" key="1">
    <source>
        <dbReference type="ARBA" id="ARBA00001933"/>
    </source>
</evidence>
<evidence type="ECO:0000256" key="3">
    <source>
        <dbReference type="ARBA" id="ARBA00022898"/>
    </source>
</evidence>
<sequence length="266" mass="29412">MGLSPATHSLSYASCVFEGIRSYGGKILKCEEHLDRLRQSAGVFGLTLQYSNQELTDACYELLRVNQLADAYIKPLVFYDDADVSFKGRGCSSRVVILALPFQAVSTAQPYRLTTSAWRRPPASCHPYQAKASTTYALSYLSYREKPDDSDDVLFLSTTDMVCESSGANIFFSRGDTLFTPTTELALAGITRKLIMEELCPKLDISVIERDIPYAELEAFDGAFLCGTAMEVMTVSSIDEVNFIGSAYVDRIANEYRRFTTGGFAS</sequence>
<keyword evidence="3 5" id="KW-0663">Pyridoxal phosphate</keyword>
<dbReference type="PANTHER" id="PTHR42743:SF11">
    <property type="entry name" value="AMINODEOXYCHORISMATE LYASE"/>
    <property type="match status" value="1"/>
</dbReference>
<dbReference type="Gene3D" id="3.30.470.10">
    <property type="match status" value="1"/>
</dbReference>
<evidence type="ECO:0000256" key="5">
    <source>
        <dbReference type="RuleBase" id="RU004516"/>
    </source>
</evidence>
<gene>
    <name evidence="6" type="primary">ilvE_2</name>
    <name evidence="6" type="ORF">MMOR_48710</name>
</gene>
<reference evidence="6 7" key="1">
    <citation type="journal article" date="2019" name="Emerg. Microbes Infect.">
        <title>Comprehensive subspecies identification of 175 nontuberculous mycobacteria species based on 7547 genomic profiles.</title>
        <authorList>
            <person name="Matsumoto Y."/>
            <person name="Kinjo T."/>
            <person name="Motooka D."/>
            <person name="Nabeya D."/>
            <person name="Jung N."/>
            <person name="Uechi K."/>
            <person name="Horii T."/>
            <person name="Iida T."/>
            <person name="Fujita J."/>
            <person name="Nakamura S."/>
        </authorList>
    </citation>
    <scope>NUCLEOTIDE SEQUENCE [LARGE SCALE GENOMIC DNA]</scope>
    <source>
        <strain evidence="6 7">JCM 6375</strain>
    </source>
</reference>
<dbReference type="EMBL" id="AP022560">
    <property type="protein sequence ID" value="BBX03935.1"/>
    <property type="molecule type" value="Genomic_DNA"/>
</dbReference>
<dbReference type="PROSITE" id="PS00770">
    <property type="entry name" value="AA_TRANSFER_CLASS_4"/>
    <property type="match status" value="1"/>
</dbReference>
<keyword evidence="6" id="KW-0032">Aminotransferase</keyword>
<protein>
    <submittedName>
        <fullName evidence="6">Branched-chain-amino-acid aminotransferase</fullName>
    </submittedName>
</protein>
<comment type="cofactor">
    <cofactor evidence="1 5">
        <name>pyridoxal 5'-phosphate</name>
        <dbReference type="ChEBI" id="CHEBI:597326"/>
    </cofactor>
</comment>
<organism evidence="6 7">
    <name type="scientific">Mycolicibacterium moriokaense</name>
    <dbReference type="NCBI Taxonomy" id="39691"/>
    <lineage>
        <taxon>Bacteria</taxon>
        <taxon>Bacillati</taxon>
        <taxon>Actinomycetota</taxon>
        <taxon>Actinomycetes</taxon>
        <taxon>Mycobacteriales</taxon>
        <taxon>Mycobacteriaceae</taxon>
        <taxon>Mycolicibacterium</taxon>
    </lineage>
</organism>
<dbReference type="GO" id="GO:0046394">
    <property type="term" value="P:carboxylic acid biosynthetic process"/>
    <property type="evidence" value="ECO:0007669"/>
    <property type="project" value="UniProtKB-ARBA"/>
</dbReference>
<accession>A0AAD1HFP2</accession>
<keyword evidence="6" id="KW-0808">Transferase</keyword>
<evidence type="ECO:0000313" key="6">
    <source>
        <dbReference type="EMBL" id="BBX03935.1"/>
    </source>
</evidence>
<dbReference type="InterPro" id="IPR001544">
    <property type="entry name" value="Aminotrans_IV"/>
</dbReference>